<evidence type="ECO:0000313" key="9">
    <source>
        <dbReference type="Proteomes" id="UP000185490"/>
    </source>
</evidence>
<dbReference type="Proteomes" id="UP000185490">
    <property type="component" value="Chromosome"/>
</dbReference>
<reference evidence="8 9" key="1">
    <citation type="submission" date="2014-02" db="EMBL/GenBank/DDBJ databases">
        <title>Diversity of Thermotogales isolates from hydrothermal vents.</title>
        <authorList>
            <person name="Haverkamp T.H.A."/>
            <person name="Lossouarn J."/>
            <person name="Geslin C."/>
            <person name="Nesbo C.L."/>
        </authorList>
    </citation>
    <scope>NUCLEOTIDE SEQUENCE [LARGE SCALE GENOMIC DNA]</scope>
    <source>
        <strain evidence="8 9">431</strain>
    </source>
</reference>
<evidence type="ECO:0000256" key="6">
    <source>
        <dbReference type="ARBA" id="ARBA00031720"/>
    </source>
</evidence>
<dbReference type="Pfam" id="PF03787">
    <property type="entry name" value="RAMPs"/>
    <property type="match status" value="1"/>
</dbReference>
<dbReference type="PANTHER" id="PTHR38007:SF1">
    <property type="entry name" value="CRISPR SYSTEM CMS PROTEIN CSM5"/>
    <property type="match status" value="1"/>
</dbReference>
<name>A0ABN4UXT0_9BACT</name>
<dbReference type="InterPro" id="IPR005537">
    <property type="entry name" value="RAMP_III_fam"/>
</dbReference>
<dbReference type="EMBL" id="CP007389">
    <property type="protein sequence ID" value="APT74938.1"/>
    <property type="molecule type" value="Genomic_DNA"/>
</dbReference>
<keyword evidence="4" id="KW-0694">RNA-binding</keyword>
<accession>A0ABN4UXT0</accession>
<keyword evidence="9" id="KW-1185">Reference proteome</keyword>
<evidence type="ECO:0000256" key="4">
    <source>
        <dbReference type="ARBA" id="ARBA00022884"/>
    </source>
</evidence>
<keyword evidence="5" id="KW-0051">Antiviral defense</keyword>
<dbReference type="RefSeq" id="WP_012057876.1">
    <property type="nucleotide sequence ID" value="NZ_CP007389.1"/>
</dbReference>
<evidence type="ECO:0000259" key="7">
    <source>
        <dbReference type="Pfam" id="PF03787"/>
    </source>
</evidence>
<dbReference type="NCBIfam" id="TIGR01899">
    <property type="entry name" value="cas_TM1807_csm5"/>
    <property type="match status" value="1"/>
</dbReference>
<comment type="function">
    <text evidence="1">This subunit might be involved in maturation of a crRNA intermediate to its mature form.</text>
</comment>
<evidence type="ECO:0000256" key="2">
    <source>
        <dbReference type="ARBA" id="ARBA00006680"/>
    </source>
</evidence>
<comment type="similarity">
    <text evidence="2">Belongs to the CRISPR-associated Csm5 family.</text>
</comment>
<evidence type="ECO:0000256" key="1">
    <source>
        <dbReference type="ARBA" id="ARBA00003088"/>
    </source>
</evidence>
<evidence type="ECO:0000256" key="5">
    <source>
        <dbReference type="ARBA" id="ARBA00023118"/>
    </source>
</evidence>
<protein>
    <recommendedName>
        <fullName evidence="3">CRISPR system Cms protein Csm5</fullName>
    </recommendedName>
    <alternativeName>
        <fullName evidence="6">CRISPR type III A-associated protein Csm5</fullName>
    </alternativeName>
</protein>
<sequence>MIYEVEVLTPLAINNGNEIKSFEIIREGGKSYILDFNKLFENENFVELVVNSPQILSDEDSLKKAFKFLKLDYKKYTKMVLNYPLDKRYNIKEFIKTIGKPFLPGSSLKGAIRTALIRGNNFEEHYKKSLNFLNKSKGRNINKKHFDDFVEKKLFGDSYESPFRFLRISDGYVVSNHDLKIVPIEVLNLKKKRRVLPYIYTEALNLHTKIRGNIDFGFLEAIKNSEFKDNFKNLQIVEDFVKKVNNGVKRYINDEIDLLKGNLKELETFYSTLLKRMNNLKDNQFIVQIGFSTGYYSKTVVGKLDSNQIKLMKIKRLLYKKVKPEFFPVTRRVVRRNGVMEPLGWILVTLKEE</sequence>
<proteinExistence type="inferred from homology"/>
<gene>
    <name evidence="8" type="ORF">BW47_08860</name>
</gene>
<evidence type="ECO:0000256" key="3">
    <source>
        <dbReference type="ARBA" id="ARBA00016113"/>
    </source>
</evidence>
<feature type="domain" description="CRISPR type III-associated protein" evidence="7">
    <location>
        <begin position="5"/>
        <end position="293"/>
    </location>
</feature>
<evidence type="ECO:0000313" key="8">
    <source>
        <dbReference type="EMBL" id="APT74938.1"/>
    </source>
</evidence>
<dbReference type="InterPro" id="IPR010173">
    <property type="entry name" value="CRISPR-assoc_Csm5"/>
</dbReference>
<dbReference type="PANTHER" id="PTHR38007">
    <property type="entry name" value="CRISPR SYSTEM CMS PROTEIN CSM5"/>
    <property type="match status" value="1"/>
</dbReference>
<organism evidence="8 9">
    <name type="scientific">Thermosipho melanesiensis</name>
    <dbReference type="NCBI Taxonomy" id="46541"/>
    <lineage>
        <taxon>Bacteria</taxon>
        <taxon>Thermotogati</taxon>
        <taxon>Thermotogota</taxon>
        <taxon>Thermotogae</taxon>
        <taxon>Thermotogales</taxon>
        <taxon>Fervidobacteriaceae</taxon>
        <taxon>Thermosipho</taxon>
    </lineage>
</organism>